<sequence length="144" mass="16075">MPSIVADCGYHRSDIGPCLLQRSYKSRCSQDRYSAYHPTSTRSMEMTHSMLLPTILLSLSVTVSVVAFVVIPYLDGTCQHPITGAKVKTGFGEPALPFSNVTSNDHGIRDYRSEVRWEVPSSQVLNRGMEQEEMPGGLRLIREE</sequence>
<evidence type="ECO:0000256" key="1">
    <source>
        <dbReference type="SAM" id="Phobius"/>
    </source>
</evidence>
<reference evidence="2 3" key="2">
    <citation type="journal article" date="2012" name="PLoS Pathog.">
        <title>Diverse lifestyles and strategies of plant pathogenesis encoded in the genomes of eighteen Dothideomycetes fungi.</title>
        <authorList>
            <person name="Ohm R.A."/>
            <person name="Feau N."/>
            <person name="Henrissat B."/>
            <person name="Schoch C.L."/>
            <person name="Horwitz B.A."/>
            <person name="Barry K.W."/>
            <person name="Condon B.J."/>
            <person name="Copeland A.C."/>
            <person name="Dhillon B."/>
            <person name="Glaser F."/>
            <person name="Hesse C.N."/>
            <person name="Kosti I."/>
            <person name="LaButti K."/>
            <person name="Lindquist E.A."/>
            <person name="Lucas S."/>
            <person name="Salamov A.A."/>
            <person name="Bradshaw R.E."/>
            <person name="Ciuffetti L."/>
            <person name="Hamelin R.C."/>
            <person name="Kema G.H.J."/>
            <person name="Lawrence C."/>
            <person name="Scott J.A."/>
            <person name="Spatafora J.W."/>
            <person name="Turgeon B.G."/>
            <person name="de Wit P.J.G.M."/>
            <person name="Zhong S."/>
            <person name="Goodwin S.B."/>
            <person name="Grigoriev I.V."/>
        </authorList>
    </citation>
    <scope>NUCLEOTIDE SEQUENCE [LARGE SCALE GENOMIC DNA]</scope>
    <source>
        <strain evidence="3">NZE10 / CBS 128990</strain>
    </source>
</reference>
<dbReference type="AlphaFoldDB" id="N1PTY1"/>
<keyword evidence="1" id="KW-0472">Membrane</keyword>
<gene>
    <name evidence="2" type="ORF">DOTSEDRAFT_44056</name>
</gene>
<organism evidence="2 3">
    <name type="scientific">Dothistroma septosporum (strain NZE10 / CBS 128990)</name>
    <name type="common">Red band needle blight fungus</name>
    <name type="synonym">Mycosphaerella pini</name>
    <dbReference type="NCBI Taxonomy" id="675120"/>
    <lineage>
        <taxon>Eukaryota</taxon>
        <taxon>Fungi</taxon>
        <taxon>Dikarya</taxon>
        <taxon>Ascomycota</taxon>
        <taxon>Pezizomycotina</taxon>
        <taxon>Dothideomycetes</taxon>
        <taxon>Dothideomycetidae</taxon>
        <taxon>Mycosphaerellales</taxon>
        <taxon>Mycosphaerellaceae</taxon>
        <taxon>Dothistroma</taxon>
    </lineage>
</organism>
<keyword evidence="3" id="KW-1185">Reference proteome</keyword>
<keyword evidence="1" id="KW-0812">Transmembrane</keyword>
<dbReference type="HOGENOM" id="CLU_1796433_0_0_1"/>
<dbReference type="EMBL" id="KB446538">
    <property type="protein sequence ID" value="EME45810.1"/>
    <property type="molecule type" value="Genomic_DNA"/>
</dbReference>
<protein>
    <submittedName>
        <fullName evidence="2">Uncharacterized protein</fullName>
    </submittedName>
</protein>
<accession>N1PTY1</accession>
<evidence type="ECO:0000313" key="3">
    <source>
        <dbReference type="Proteomes" id="UP000016933"/>
    </source>
</evidence>
<dbReference type="Proteomes" id="UP000016933">
    <property type="component" value="Unassembled WGS sequence"/>
</dbReference>
<name>N1PTY1_DOTSN</name>
<reference evidence="3" key="1">
    <citation type="journal article" date="2012" name="PLoS Genet.">
        <title>The genomes of the fungal plant pathogens Cladosporium fulvum and Dothistroma septosporum reveal adaptation to different hosts and lifestyles but also signatures of common ancestry.</title>
        <authorList>
            <person name="de Wit P.J.G.M."/>
            <person name="van der Burgt A."/>
            <person name="Oekmen B."/>
            <person name="Stergiopoulos I."/>
            <person name="Abd-Elsalam K.A."/>
            <person name="Aerts A.L."/>
            <person name="Bahkali A.H."/>
            <person name="Beenen H.G."/>
            <person name="Chettri P."/>
            <person name="Cox M.P."/>
            <person name="Datema E."/>
            <person name="de Vries R.P."/>
            <person name="Dhillon B."/>
            <person name="Ganley A.R."/>
            <person name="Griffiths S.A."/>
            <person name="Guo Y."/>
            <person name="Hamelin R.C."/>
            <person name="Henrissat B."/>
            <person name="Kabir M.S."/>
            <person name="Jashni M.K."/>
            <person name="Kema G."/>
            <person name="Klaubauf S."/>
            <person name="Lapidus A."/>
            <person name="Levasseur A."/>
            <person name="Lindquist E."/>
            <person name="Mehrabi R."/>
            <person name="Ohm R.A."/>
            <person name="Owen T.J."/>
            <person name="Salamov A."/>
            <person name="Schwelm A."/>
            <person name="Schijlen E."/>
            <person name="Sun H."/>
            <person name="van den Burg H.A."/>
            <person name="van Ham R.C.H.J."/>
            <person name="Zhang S."/>
            <person name="Goodwin S.B."/>
            <person name="Grigoriev I.V."/>
            <person name="Collemare J."/>
            <person name="Bradshaw R.E."/>
        </authorList>
    </citation>
    <scope>NUCLEOTIDE SEQUENCE [LARGE SCALE GENOMIC DNA]</scope>
    <source>
        <strain evidence="3">NZE10 / CBS 128990</strain>
    </source>
</reference>
<evidence type="ECO:0000313" key="2">
    <source>
        <dbReference type="EMBL" id="EME45810.1"/>
    </source>
</evidence>
<feature type="transmembrane region" description="Helical" evidence="1">
    <location>
        <begin position="50"/>
        <end position="74"/>
    </location>
</feature>
<keyword evidence="1" id="KW-1133">Transmembrane helix</keyword>
<proteinExistence type="predicted"/>